<reference evidence="2 3" key="3">
    <citation type="journal article" date="2004" name="Nature">
        <title>Finishing the euchromatic sequence of the human genome.</title>
        <authorList>
            <consortium name="International Human Genome Sequencing Consortium"/>
        </authorList>
    </citation>
    <scope>NUCLEOTIDE SEQUENCE [LARGE SCALE GENOMIC DNA]</scope>
</reference>
<dbReference type="Ensembl" id="ENST00000464752.1">
    <property type="protein sequence ID" value="ENSP00000483698.1"/>
    <property type="gene ID" value="ENSG00000177679.16"/>
</dbReference>
<dbReference type="OrthoDB" id="10267305at2759"/>
<feature type="compositionally biased region" description="Basic residues" evidence="1">
    <location>
        <begin position="100"/>
        <end position="109"/>
    </location>
</feature>
<dbReference type="VEuPathDB" id="HostDB:ENSG00000177679"/>
<name>A0A087X0W5_HUMAN</name>
<dbReference type="HOGENOM" id="CLU_2189945_0_0_1"/>
<proteinExistence type="predicted"/>
<dbReference type="HGNC" id="HGNC:26729">
    <property type="gene designation" value="SRRM3"/>
</dbReference>
<gene>
    <name evidence="2" type="primary">SRRM3</name>
</gene>
<organism evidence="2 3">
    <name type="scientific">Homo sapiens</name>
    <name type="common">Human</name>
    <dbReference type="NCBI Taxonomy" id="9606"/>
    <lineage>
        <taxon>Eukaryota</taxon>
        <taxon>Metazoa</taxon>
        <taxon>Chordata</taxon>
        <taxon>Craniata</taxon>
        <taxon>Vertebrata</taxon>
        <taxon>Euteleostomi</taxon>
        <taxon>Mammalia</taxon>
        <taxon>Eutheria</taxon>
        <taxon>Euarchontoglires</taxon>
        <taxon>Primates</taxon>
        <taxon>Haplorrhini</taxon>
        <taxon>Catarrhini</taxon>
        <taxon>Hominidae</taxon>
        <taxon>Homo</taxon>
    </lineage>
</organism>
<dbReference type="OpenTargets" id="ENSG00000177679"/>
<reference evidence="2 3" key="2">
    <citation type="journal article" date="2003" name="Nature">
        <title>The DNA sequence of human chromosome 7.</title>
        <authorList>
            <person name="Hillier L.W."/>
            <person name="Fulton R.S."/>
            <person name="Fulton L.A."/>
            <person name="Graves T.A."/>
            <person name="Pepin K.H."/>
            <person name="Wagner-McPherson C."/>
            <person name="Layman D."/>
            <person name="Maas J."/>
            <person name="Jaeger S."/>
            <person name="Walker R."/>
            <person name="Wylie K."/>
            <person name="Sekhon M."/>
            <person name="Becker M.C."/>
            <person name="O'Laughlin M.D."/>
            <person name="Schaller M.E."/>
            <person name="Fewell G.A."/>
            <person name="Delehaunty K.D."/>
            <person name="Miner T.L."/>
            <person name="Nash W.E."/>
            <person name="Cordes M."/>
            <person name="Du H."/>
            <person name="Sun H."/>
            <person name="Edwards J."/>
            <person name="Bradshaw-Cordum H."/>
            <person name="Ali J."/>
            <person name="Andrews S."/>
            <person name="Isak A."/>
            <person name="Vanbrunt A."/>
            <person name="Nguyen C."/>
            <person name="Du F."/>
            <person name="Lamar B."/>
            <person name="Courtney L."/>
            <person name="Kalicki J."/>
            <person name="Ozersky P."/>
            <person name="Bielicki L."/>
            <person name="Scott K."/>
            <person name="Holmes A."/>
            <person name="Harkins R."/>
            <person name="Harris A."/>
            <person name="Strong C.M."/>
            <person name="Hou S."/>
            <person name="Tomlinson C."/>
            <person name="Dauphin-Kohlberg S."/>
            <person name="Kozlowicz-Reilly A."/>
            <person name="Leonard S."/>
            <person name="Rohlfing T."/>
            <person name="Rock S.M."/>
            <person name="Tin-Wollam A.M."/>
            <person name="Abbott A."/>
            <person name="Minx P."/>
            <person name="Maupin R."/>
            <person name="Strowmatt C."/>
            <person name="Latreille P."/>
            <person name="Miller N."/>
            <person name="Johnson D."/>
            <person name="Murray J."/>
            <person name="Woessner J.P."/>
            <person name="Wendl M.C."/>
            <person name="Yang S.P."/>
            <person name="Schultz B.R."/>
            <person name="Wallis J.W."/>
            <person name="Spieth J."/>
            <person name="Bieri T.A."/>
            <person name="Nelson J.O."/>
            <person name="Berkowicz N."/>
            <person name="Wohldmann P.E."/>
            <person name="Cook L.L."/>
            <person name="Hickenbotham M.T."/>
            <person name="Eldred J."/>
            <person name="Williams D."/>
            <person name="Bedell J.A."/>
            <person name="Mardis E.R."/>
            <person name="Clifton S.W."/>
            <person name="Chissoe S.L."/>
            <person name="Marra M.A."/>
            <person name="Raymond C."/>
            <person name="Haugen E."/>
            <person name="Gillett W."/>
            <person name="Zhou Y."/>
            <person name="James R."/>
            <person name="Phelps K."/>
            <person name="Iadanoto S."/>
            <person name="Bubb K."/>
            <person name="Simms E."/>
            <person name="Levy R."/>
            <person name="Clendenning J."/>
            <person name="Kaul R."/>
            <person name="Kent W.J."/>
            <person name="Furey T.S."/>
            <person name="Baertsch R.A."/>
            <person name="Brent M.R."/>
            <person name="Keibler E."/>
            <person name="Flicek P."/>
            <person name="Bork P."/>
            <person name="Suyama M."/>
            <person name="Bailey J.A."/>
            <person name="Portnoy M.E."/>
            <person name="Torrents D."/>
            <person name="Chinwalla A.T."/>
            <person name="Gish W.R."/>
            <person name="Eddy S.R."/>
            <person name="McPherson J.D."/>
            <person name="Olson M.V."/>
            <person name="Eichler E.E."/>
            <person name="Green E.D."/>
            <person name="Waterston R.H."/>
            <person name="Wilson R.K."/>
        </authorList>
    </citation>
    <scope>NUCLEOTIDE SEQUENCE [LARGE SCALE GENOMIC DNA]</scope>
</reference>
<dbReference type="UCSC" id="uc064eoy.1">
    <property type="organism name" value="human"/>
</dbReference>
<keyword evidence="3" id="KW-1185">Reference proteome</keyword>
<feature type="compositionally biased region" description="Gly residues" evidence="1">
    <location>
        <begin position="59"/>
        <end position="72"/>
    </location>
</feature>
<dbReference type="MassIVE" id="A0A087X0W5"/>
<sequence length="109" mass="11175">SGSSHSPSLSSHYSDSRSPSRLSPKHRDEGRKTGSQRSSGSRSPSPSGGSGWGSPQRNGGSGQRSGAHGGRPGSAHSPPDVRTLRFAEGSRAAGCAVRGRAGRQRGRGR</sequence>
<feature type="compositionally biased region" description="Low complexity" evidence="1">
    <location>
        <begin position="35"/>
        <end position="57"/>
    </location>
</feature>
<dbReference type="Proteomes" id="UP000005640">
    <property type="component" value="Chromosome 7"/>
</dbReference>
<evidence type="ECO:0000313" key="2">
    <source>
        <dbReference type="Ensembl" id="ENSP00000483698.1"/>
    </source>
</evidence>
<dbReference type="ExpressionAtlas" id="A0A087X0W5">
    <property type="expression patterns" value="baseline and differential"/>
</dbReference>
<feature type="non-terminal residue" evidence="2">
    <location>
        <position position="1"/>
    </location>
</feature>
<reference evidence="2" key="4">
    <citation type="submission" date="2025-08" db="UniProtKB">
        <authorList>
            <consortium name="Ensembl"/>
        </authorList>
    </citation>
    <scope>IDENTIFICATION</scope>
</reference>
<evidence type="ECO:0000313" key="3">
    <source>
        <dbReference type="Proteomes" id="UP000005640"/>
    </source>
</evidence>
<feature type="compositionally biased region" description="Low complexity" evidence="1">
    <location>
        <begin position="1"/>
        <end position="22"/>
    </location>
</feature>
<dbReference type="GeneTree" id="ENSGT00940000162625"/>
<dbReference type="AlphaFoldDB" id="A0A087X0W5"/>
<dbReference type="Antibodypedia" id="8308">
    <property type="antibodies" value="61 antibodies from 9 providers"/>
</dbReference>
<evidence type="ECO:0000256" key="1">
    <source>
        <dbReference type="SAM" id="MobiDB-lite"/>
    </source>
</evidence>
<feature type="compositionally biased region" description="Low complexity" evidence="1">
    <location>
        <begin position="89"/>
        <end position="99"/>
    </location>
</feature>
<dbReference type="ChiTaRS" id="SRRM3">
    <property type="organism name" value="human"/>
</dbReference>
<feature type="region of interest" description="Disordered" evidence="1">
    <location>
        <begin position="1"/>
        <end position="109"/>
    </location>
</feature>
<reference evidence="2 3" key="1">
    <citation type="journal article" date="2001" name="Nature">
        <title>Initial sequencing and analysis of the human genome.</title>
        <authorList>
            <consortium name="International Human Genome Sequencing Consortium"/>
            <person name="Lander E.S."/>
            <person name="Linton L.M."/>
            <person name="Birren B."/>
            <person name="Nusbaum C."/>
            <person name="Zody M.C."/>
            <person name="Baldwin J."/>
            <person name="Devon K."/>
            <person name="Dewar K."/>
            <person name="Doyle M."/>
            <person name="FitzHugh W."/>
            <person name="Funke R."/>
            <person name="Gage D."/>
            <person name="Harris K."/>
            <person name="Heaford A."/>
            <person name="Howland J."/>
            <person name="Kann L."/>
            <person name="Lehoczky J."/>
            <person name="LeVine R."/>
            <person name="McEwan P."/>
            <person name="McKernan K."/>
            <person name="Meldrim J."/>
            <person name="Mesirov J.P."/>
            <person name="Miranda C."/>
            <person name="Morris W."/>
            <person name="Naylor J."/>
            <person name="Raymond C."/>
            <person name="Rosetti M."/>
            <person name="Santos R."/>
            <person name="Sheridan A."/>
            <person name="Sougnez C."/>
            <person name="Stange-Thomann N."/>
            <person name="Stojanovic N."/>
            <person name="Subramanian A."/>
            <person name="Wyman D."/>
            <person name="Rogers J."/>
            <person name="Sulston J."/>
            <person name="Ainscough R."/>
            <person name="Beck S."/>
            <person name="Bentley D."/>
            <person name="Burton J."/>
            <person name="Clee C."/>
            <person name="Carter N."/>
            <person name="Coulson A."/>
            <person name="Deadman R."/>
            <person name="Deloukas P."/>
            <person name="Dunham A."/>
            <person name="Dunham I."/>
            <person name="Durbin R."/>
            <person name="French L."/>
            <person name="Grafham D."/>
            <person name="Gregory S."/>
            <person name="Hubbard T."/>
            <person name="Humphray S."/>
            <person name="Hunt A."/>
            <person name="Jones M."/>
            <person name="Lloyd C."/>
            <person name="McMurray A."/>
            <person name="Matthews L."/>
            <person name="Mercer S."/>
            <person name="Milne S."/>
            <person name="Mullikin J.C."/>
            <person name="Mungall A."/>
            <person name="Plumb R."/>
            <person name="Ross M."/>
            <person name="Shownkeen R."/>
            <person name="Sims S."/>
            <person name="Waterston R.H."/>
            <person name="Wilson R.K."/>
            <person name="Hillier L.W."/>
            <person name="McPherson J.D."/>
            <person name="Marra M.A."/>
            <person name="Mardis E.R."/>
            <person name="Fulton L.A."/>
            <person name="Chinwalla A.T."/>
            <person name="Pepin K.H."/>
            <person name="Gish W.R."/>
            <person name="Chissoe S.L."/>
            <person name="Wendl M.C."/>
            <person name="Delehaunty K.D."/>
            <person name="Miner T.L."/>
            <person name="Delehaunty A."/>
            <person name="Kramer J.B."/>
            <person name="Cook L.L."/>
            <person name="Fulton R.S."/>
            <person name="Johnson D.L."/>
            <person name="Minx P.J."/>
            <person name="Clifton S.W."/>
            <person name="Hawkins T."/>
            <person name="Branscomb E."/>
            <person name="Predki P."/>
            <person name="Richardson P."/>
            <person name="Wenning S."/>
            <person name="Slezak T."/>
            <person name="Doggett N."/>
            <person name="Cheng J.F."/>
            <person name="Olsen A."/>
            <person name="Lucas S."/>
            <person name="Elkin C."/>
            <person name="Uberbacher E."/>
            <person name="Frazier M."/>
            <person name="Gibbs R.A."/>
            <person name="Muzny D.M."/>
            <person name="Scherer S.E."/>
            <person name="Bouck J.B."/>
            <person name="Sodergren E.J."/>
            <person name="Worley K.C."/>
            <person name="Rives C.M."/>
            <person name="Gorrell J.H."/>
            <person name="Metzker M.L."/>
            <person name="Naylor S.L."/>
            <person name="Kucherlapati R.S."/>
            <person name="Nelson D.L."/>
            <person name="Weinstock G.M."/>
            <person name="Sakaki Y."/>
            <person name="Fujiyama A."/>
            <person name="Hattori M."/>
            <person name="Yada T."/>
            <person name="Toyoda A."/>
            <person name="Itoh T."/>
            <person name="Kawagoe C."/>
            <person name="Watanabe H."/>
            <person name="Totoki Y."/>
            <person name="Taylor T."/>
            <person name="Weissenbach J."/>
            <person name="Heilig R."/>
            <person name="Saurin W."/>
            <person name="Artiguenave F."/>
            <person name="Brottier P."/>
            <person name="Bruls T."/>
            <person name="Pelletier E."/>
            <person name="Robert C."/>
            <person name="Wincker P."/>
            <person name="Smith D.R."/>
            <person name="Doucette-Stamm L."/>
            <person name="Rubenfield M."/>
            <person name="Weinstock K."/>
            <person name="Lee H.M."/>
            <person name="Dubois J."/>
            <person name="Rosenthal A."/>
            <person name="Platzer M."/>
            <person name="Nyakatura G."/>
            <person name="Taudien S."/>
            <person name="Rump A."/>
            <person name="Yang H."/>
            <person name="Yu J."/>
            <person name="Wang J."/>
            <person name="Huang G."/>
            <person name="Gu J."/>
            <person name="Hood L."/>
            <person name="Rowen L."/>
            <person name="Madan A."/>
            <person name="Qin S."/>
            <person name="Davis R.W."/>
            <person name="Federspiel N.A."/>
            <person name="Abola A.P."/>
            <person name="Proctor M.J."/>
            <person name="Myers R.M."/>
            <person name="Schmutz J."/>
            <person name="Dickson M."/>
            <person name="Grimwood J."/>
            <person name="Cox D.R."/>
            <person name="Olson M.V."/>
            <person name="Kaul R."/>
            <person name="Raymond C."/>
            <person name="Shimizu N."/>
            <person name="Kawasaki K."/>
            <person name="Minoshima S."/>
            <person name="Evans G.A."/>
            <person name="Athanasiou M."/>
            <person name="Schultz R."/>
            <person name="Roe B.A."/>
            <person name="Chen F."/>
            <person name="Pan H."/>
            <person name="Ramser J."/>
            <person name="Lehrach H."/>
            <person name="Reinhardt R."/>
            <person name="McCombie W.R."/>
            <person name="de la Bastide M."/>
            <person name="Dedhia N."/>
            <person name="Blocker H."/>
            <person name="Hornischer K."/>
            <person name="Nordsiek G."/>
            <person name="Agarwala R."/>
            <person name="Aravind L."/>
            <person name="Bailey J.A."/>
            <person name="Bateman A."/>
            <person name="Batzoglou S."/>
            <person name="Birney E."/>
            <person name="Bork P."/>
            <person name="Brown D.G."/>
            <person name="Burge C.B."/>
            <person name="Cerutti L."/>
            <person name="Chen H.C."/>
            <person name="Church D."/>
            <person name="Clamp M."/>
            <person name="Copley R.R."/>
            <person name="Doerks T."/>
            <person name="Eddy S.R."/>
            <person name="Eichler E.E."/>
            <person name="Furey T.S."/>
            <person name="Galagan J."/>
            <person name="Gilbert J.G."/>
            <person name="Harmon C."/>
            <person name="Hayashizaki Y."/>
            <person name="Haussler D."/>
            <person name="Hermjakob H."/>
            <person name="Hokamp K."/>
            <person name="Jang W."/>
            <person name="Johnson L.S."/>
            <person name="Jones T.A."/>
            <person name="Kasif S."/>
            <person name="Kaspryzk A."/>
            <person name="Kennedy S."/>
            <person name="Kent W.J."/>
            <person name="Kitts P."/>
            <person name="Koonin E.V."/>
            <person name="Korf I."/>
            <person name="Kulp D."/>
            <person name="Lancet D."/>
            <person name="Lowe T.M."/>
            <person name="McLysaght A."/>
            <person name="Mikkelsen T."/>
            <person name="Moran J.V."/>
            <person name="Mulder N."/>
            <person name="Pollara V.J."/>
            <person name="Ponting C.P."/>
            <person name="Schuler G."/>
            <person name="Schultz J."/>
            <person name="Slater G."/>
            <person name="Smit A.F."/>
            <person name="Stupka E."/>
            <person name="Szustakowski J."/>
            <person name="Thierry-Mieg D."/>
            <person name="Thierry-Mieg J."/>
            <person name="Wagner L."/>
            <person name="Wallis J."/>
            <person name="Wheeler R."/>
            <person name="Williams A."/>
            <person name="Wolf Y.I."/>
            <person name="Wolfe K.H."/>
            <person name="Yang S.P."/>
            <person name="Yeh R.F."/>
            <person name="Collins F."/>
            <person name="Guyer M.S."/>
            <person name="Peterson J."/>
            <person name="Felsenfeld A."/>
            <person name="Wetterstrand K.A."/>
            <person name="Patrinos A."/>
            <person name="Morgan M.J."/>
            <person name="de Jong P."/>
            <person name="Catanese J.J."/>
            <person name="Osoegawa K."/>
            <person name="Shizuya H."/>
            <person name="Choi S."/>
            <person name="Chen Y.J."/>
        </authorList>
    </citation>
    <scope>NUCLEOTIDE SEQUENCE [LARGE SCALE GENOMIC DNA]</scope>
</reference>
<dbReference type="EMBL" id="KF573703">
    <property type="status" value="NOT_ANNOTATED_CDS"/>
    <property type="molecule type" value="Genomic_DNA"/>
</dbReference>
<dbReference type="EMBL" id="AC005077">
    <property type="status" value="NOT_ANNOTATED_CDS"/>
    <property type="molecule type" value="Genomic_DNA"/>
</dbReference>
<dbReference type="Bgee" id="ENSG00000177679">
    <property type="expression patterns" value="Expressed in cerebellar hemisphere and 126 other cell types or tissues"/>
</dbReference>
<reference evidence="2" key="5">
    <citation type="submission" date="2025-09" db="UniProtKB">
        <authorList>
            <consortium name="Ensembl"/>
        </authorList>
    </citation>
    <scope>IDENTIFICATION</scope>
</reference>
<protein>
    <submittedName>
        <fullName evidence="2">Serine/arginine repetitive matrix 3</fullName>
    </submittedName>
</protein>
<accession>A0A087X0W5</accession>